<evidence type="ECO:0000256" key="13">
    <source>
        <dbReference type="ARBA" id="ARBA00023291"/>
    </source>
</evidence>
<reference evidence="17" key="1">
    <citation type="journal article" date="2019" name="Int. J. Syst. Evol. Microbiol.">
        <title>The Global Catalogue of Microorganisms (GCM) 10K type strain sequencing project: providing services to taxonomists for standard genome sequencing and annotation.</title>
        <authorList>
            <consortium name="The Broad Institute Genomics Platform"/>
            <consortium name="The Broad Institute Genome Sequencing Center for Infectious Disease"/>
            <person name="Wu L."/>
            <person name="Ma J."/>
        </authorList>
    </citation>
    <scope>NUCLEOTIDE SEQUENCE [LARGE SCALE GENOMIC DNA]</scope>
    <source>
        <strain evidence="17">CGMCC 1.10992</strain>
    </source>
</reference>
<evidence type="ECO:0000259" key="15">
    <source>
        <dbReference type="PROSITE" id="PS51278"/>
    </source>
</evidence>
<dbReference type="InterPro" id="IPR017932">
    <property type="entry name" value="GATase_2_dom"/>
</dbReference>
<evidence type="ECO:0000256" key="2">
    <source>
        <dbReference type="ARBA" id="ARBA00001927"/>
    </source>
</evidence>
<dbReference type="SUPFAM" id="SSF56235">
    <property type="entry name" value="N-terminal nucleophile aminohydrolases (Ntn hydrolases)"/>
    <property type="match status" value="1"/>
</dbReference>
<dbReference type="EMBL" id="JBHUHT010000012">
    <property type="protein sequence ID" value="MFD2096358.1"/>
    <property type="molecule type" value="Genomic_DNA"/>
</dbReference>
<dbReference type="InterPro" id="IPR050711">
    <property type="entry name" value="ET-N_metabolism_enzyme"/>
</dbReference>
<keyword evidence="10" id="KW-0408">Iron</keyword>
<dbReference type="RefSeq" id="WP_345339258.1">
    <property type="nucleotide sequence ID" value="NZ_BAABLI010000008.1"/>
</dbReference>
<evidence type="ECO:0000256" key="11">
    <source>
        <dbReference type="ARBA" id="ARBA00023014"/>
    </source>
</evidence>
<accession>A0ABW4XPY1</accession>
<dbReference type="SUPFAM" id="SSF51395">
    <property type="entry name" value="FMN-linked oxidoreductases"/>
    <property type="match status" value="1"/>
</dbReference>
<evidence type="ECO:0000256" key="5">
    <source>
        <dbReference type="ARBA" id="ARBA00022630"/>
    </source>
</evidence>
<keyword evidence="7" id="KW-0479">Metal-binding</keyword>
<comment type="similarity">
    <text evidence="3">Belongs to the glutamate synthase family.</text>
</comment>
<evidence type="ECO:0000256" key="9">
    <source>
        <dbReference type="ARBA" id="ARBA00023002"/>
    </source>
</evidence>
<dbReference type="Proteomes" id="UP001597380">
    <property type="component" value="Unassembled WGS sequence"/>
</dbReference>
<dbReference type="CDD" id="cd00982">
    <property type="entry name" value="gltB_C"/>
    <property type="match status" value="1"/>
</dbReference>
<dbReference type="Pfam" id="PF00310">
    <property type="entry name" value="GATase_2"/>
    <property type="match status" value="1"/>
</dbReference>
<dbReference type="PROSITE" id="PS51278">
    <property type="entry name" value="GATASE_TYPE_2"/>
    <property type="match status" value="1"/>
</dbReference>
<keyword evidence="8" id="KW-0315">Glutamine amidotransferase</keyword>
<comment type="cofactor">
    <cofactor evidence="2">
        <name>[3Fe-4S] cluster</name>
        <dbReference type="ChEBI" id="CHEBI:21137"/>
    </cofactor>
</comment>
<dbReference type="InterPro" id="IPR002932">
    <property type="entry name" value="Glu_synthdom"/>
</dbReference>
<organism evidence="16 17">
    <name type="scientific">Corallincola platygyrae</name>
    <dbReference type="NCBI Taxonomy" id="1193278"/>
    <lineage>
        <taxon>Bacteria</taxon>
        <taxon>Pseudomonadati</taxon>
        <taxon>Pseudomonadota</taxon>
        <taxon>Gammaproteobacteria</taxon>
        <taxon>Alteromonadales</taxon>
        <taxon>Psychromonadaceae</taxon>
        <taxon>Corallincola</taxon>
    </lineage>
</organism>
<keyword evidence="12" id="KW-0314">Glutamate biosynthesis</keyword>
<evidence type="ECO:0000256" key="4">
    <source>
        <dbReference type="ARBA" id="ARBA00022605"/>
    </source>
</evidence>
<dbReference type="CDD" id="cd02808">
    <property type="entry name" value="GltS_FMN"/>
    <property type="match status" value="1"/>
</dbReference>
<dbReference type="InterPro" id="IPR029055">
    <property type="entry name" value="Ntn_hydrolases_N"/>
</dbReference>
<dbReference type="InterPro" id="IPR036485">
    <property type="entry name" value="Glu_synth_asu_C_sf"/>
</dbReference>
<evidence type="ECO:0000256" key="10">
    <source>
        <dbReference type="ARBA" id="ARBA00023004"/>
    </source>
</evidence>
<dbReference type="EC" id="1.4.1.13" evidence="16"/>
<keyword evidence="13" id="KW-0003">3Fe-4S</keyword>
<name>A0ABW4XPY1_9GAMM</name>
<evidence type="ECO:0000313" key="16">
    <source>
        <dbReference type="EMBL" id="MFD2096358.1"/>
    </source>
</evidence>
<dbReference type="Gene3D" id="3.60.20.10">
    <property type="entry name" value="Glutamine Phosphoribosylpyrophosphate, subunit 1, domain 1"/>
    <property type="match status" value="1"/>
</dbReference>
<dbReference type="InterPro" id="IPR002489">
    <property type="entry name" value="Glu_synth_asu_C"/>
</dbReference>
<evidence type="ECO:0000256" key="8">
    <source>
        <dbReference type="ARBA" id="ARBA00022962"/>
    </source>
</evidence>
<keyword evidence="5" id="KW-0285">Flavoprotein</keyword>
<dbReference type="Pfam" id="PF01493">
    <property type="entry name" value="GXGXG"/>
    <property type="match status" value="1"/>
</dbReference>
<dbReference type="InterPro" id="IPR013785">
    <property type="entry name" value="Aldolase_TIM"/>
</dbReference>
<evidence type="ECO:0000256" key="7">
    <source>
        <dbReference type="ARBA" id="ARBA00022723"/>
    </source>
</evidence>
<evidence type="ECO:0000256" key="3">
    <source>
        <dbReference type="ARBA" id="ARBA00009716"/>
    </source>
</evidence>
<dbReference type="CDD" id="cd00713">
    <property type="entry name" value="GltS"/>
    <property type="match status" value="1"/>
</dbReference>
<evidence type="ECO:0000256" key="1">
    <source>
        <dbReference type="ARBA" id="ARBA00001917"/>
    </source>
</evidence>
<dbReference type="InterPro" id="IPR006982">
    <property type="entry name" value="Glu_synth_centr_N"/>
</dbReference>
<proteinExistence type="inferred from homology"/>
<comment type="caution">
    <text evidence="16">The sequence shown here is derived from an EMBL/GenBank/DDBJ whole genome shotgun (WGS) entry which is preliminary data.</text>
</comment>
<dbReference type="Gene3D" id="3.20.20.70">
    <property type="entry name" value="Aldolase class I"/>
    <property type="match status" value="2"/>
</dbReference>
<evidence type="ECO:0000256" key="12">
    <source>
        <dbReference type="ARBA" id="ARBA00023164"/>
    </source>
</evidence>
<keyword evidence="11" id="KW-0411">Iron-sulfur</keyword>
<protein>
    <submittedName>
        <fullName evidence="16">Glutamate synthase large subunit</fullName>
        <ecNumber evidence="16">1.4.1.13</ecNumber>
    </submittedName>
</protein>
<dbReference type="PANTHER" id="PTHR11938">
    <property type="entry name" value="FAD NADPH DEHYDROGENASE/OXIDOREDUCTASE"/>
    <property type="match status" value="1"/>
</dbReference>
<keyword evidence="6" id="KW-0288">FMN</keyword>
<comment type="cofactor">
    <cofactor evidence="1">
        <name>FMN</name>
        <dbReference type="ChEBI" id="CHEBI:58210"/>
    </cofactor>
</comment>
<dbReference type="Pfam" id="PF01645">
    <property type="entry name" value="Glu_synthase"/>
    <property type="match status" value="1"/>
</dbReference>
<evidence type="ECO:0000256" key="6">
    <source>
        <dbReference type="ARBA" id="ARBA00022643"/>
    </source>
</evidence>
<feature type="domain" description="Glutamine amidotransferase type-2" evidence="15">
    <location>
        <begin position="13"/>
        <end position="403"/>
    </location>
</feature>
<dbReference type="GO" id="GO:0004355">
    <property type="term" value="F:glutamate synthase (NADPH) activity"/>
    <property type="evidence" value="ECO:0007669"/>
    <property type="project" value="UniProtKB-EC"/>
</dbReference>
<dbReference type="PANTHER" id="PTHR11938:SF148">
    <property type="entry name" value="GLUTAMATE SYNTHASE [NADPH] LARGE CHAIN"/>
    <property type="match status" value="1"/>
</dbReference>
<sequence length="1487" mass="163550">MSLYDPSLVKDNCGFGLIAHMDGEPSHRLVRTAISALDRMTHRGGIAADGKTGDGCGLLMQKPDGFFRAIAEENNWRLGNNYSVGMIFLSHDEDRASFARAVISEELQQETLEVAAWREVPTNPACLGDIAKQTLPRIEQVFINANPGWSIHDIERRLYLARRRAEKRLEADADFYIASMSNLVIVYKGLMMPADIPNFYTDLADIRLQSSICLFHQRFSTNTAPRWPLAQPFRFLAHNGEINTIEGNRQWAKARSYKFKSPLLPDLQDAAPFVNESGSDSSSLDNMLELFLAGGMDLFRAMRLLIPPAWQSHPKMDKELKAFYDFNSMHMEPWDGPAGIVMTNGRHAACNLDRNGLRPARYVITKDGFITLASEIGIWDYLPDEVVDKGRVGPGELLVIDTKTGKLWRSREIDDDLKTRHPYESWLETSCKRLIPFEELYAKQAVKRQLTDDALKTYHKQFGYSFEEVDQVLRVLGEAGQEATGSMGDDTPMAVLSSRPRSVYDYFRQKFAQVTNPPIDPLRENHVMSLATCIGREQNVFNETSGHARRVLFDSPVLLYSDFQQLMELDNNYYKTCTLDLNYDPAAENLSEAVNRVTAEAVENATNGSVLIILSDRQLTDGKLPIPAAMAVGAVQRQLVDNNLRCDSNIVVETGSARDPHQFAVLLGFGATAVYPYLAYETLAELVDRGTLDISKQQALVNYRKGINKGLFKIMSKMGISTIASYRCSQLFEAVGLHPDVVELCFKGVVSRISGANFDDFQQDLVNLARVAWLKRKAIEQGGLLKYVHGGEYHAYNPDVVATLQKAVKSGEYSDYQEYSRLVNQRPVATLRDLLELKDDCTPIDISEVEPAENLYKRFDSAAMSIGALSPEAHEALAIAMNRLGGQSNSGEGGEDPKRYGNERVSKIKQVASGRFGVTPHYLVNADTIQIKVAQGAKPGEGGQLPGEKVNPYIAKLRFSVPGVTLISPPPHHDIYSIEDLAQLIFDLKQVNPKATISVKLVSEPGVGTIATGVAKAYADLITVSGYDGGTGASPLTSVKYAGSPWELGLVETQQALVANGLRHKVRLQIDGGMKTGLDIIKAAILGAESFGFGTAPMVALGCKYLRICHLNNCATGVATQDEKLRRDHFIGLPEMAMNYFKFVTQEVREIMASLGVDKLTDLIGRTDLLEIVDGFTAKQSRLTLEPLLETFEPKDGLAPYHQELNAPHDKGELNARLLAELTDSIDNKLGGYFSYTIRNTDRSVGALVSGAIANKHGNQGMAAQPIQLSFTGTAGQSFGVWNAGGLEMVLTGDANDYVGKGMTGGKLVIRPPKGSEFRSHQATICGNTCLYGATGGRLYAAGTAGERFAVRNSGAIAVVEGLGDNGCEYMTGGIITVLGKTGVNFGAGMTGGFAYVLDEKGDFEKRMNPELVEIVDMTQISIHHEHLRGMINQHWDETGSDRAQEILDNFESFLPKFKLIKPKAADIKALLGHRSRSEAELIVEAQ</sequence>
<dbReference type="Pfam" id="PF04898">
    <property type="entry name" value="Glu_syn_central"/>
    <property type="match status" value="1"/>
</dbReference>
<dbReference type="SUPFAM" id="SSF69336">
    <property type="entry name" value="Alpha subunit of glutamate synthase, C-terminal domain"/>
    <property type="match status" value="1"/>
</dbReference>
<dbReference type="Gene3D" id="2.160.20.60">
    <property type="entry name" value="Glutamate synthase, alpha subunit, C-terminal domain"/>
    <property type="match status" value="1"/>
</dbReference>
<comment type="pathway">
    <text evidence="14">Amino-acid biosynthesis.</text>
</comment>
<dbReference type="NCBIfam" id="NF008730">
    <property type="entry name" value="PRK11750.1"/>
    <property type="match status" value="1"/>
</dbReference>
<evidence type="ECO:0000256" key="14">
    <source>
        <dbReference type="ARBA" id="ARBA00029440"/>
    </source>
</evidence>
<keyword evidence="4" id="KW-0028">Amino-acid biosynthesis</keyword>
<keyword evidence="17" id="KW-1185">Reference proteome</keyword>
<gene>
    <name evidence="16" type="primary">gltB</name>
    <name evidence="16" type="ORF">ACFSJ3_10220</name>
</gene>
<keyword evidence="9 16" id="KW-0560">Oxidoreductase</keyword>
<evidence type="ECO:0000313" key="17">
    <source>
        <dbReference type="Proteomes" id="UP001597380"/>
    </source>
</evidence>